<name>A0A8C4Q7H7_EPTBU</name>
<evidence type="ECO:0000313" key="2">
    <source>
        <dbReference type="Ensembl" id="ENSEBUP00000010847.1"/>
    </source>
</evidence>
<sequence>AGFVFLDQLKSSCCCDERRCRGFCGHRRDGGILGEQELPAAEDLGEDVKAYPWHIDNKYYCADVHLCVVPHKTLGERCFGEAVEACLLCFDGSQKEGLRQAEEWLPFISLWVPEVLILVCERIHDDGVPLQEVQEWCVRHGFELVELEPPELPDEEDDFPESTGIGRIIQALNAHVWPGLHMKEPGRSPIMGPHVGDVRHRNRDGNERTLLLQESEKSSRIGHGVETETPTEHAHGDGALESDIQELAALTTAHGDPDSGFERLFEKLKQMKDRAAFLPREDRKAHAEKVAKAFWVAIGGEEDEIAGLSSEED</sequence>
<dbReference type="Ensembl" id="ENSEBUT00000011402.1">
    <property type="protein sequence ID" value="ENSEBUP00000010847.1"/>
    <property type="gene ID" value="ENSEBUG00000006969.1"/>
</dbReference>
<dbReference type="InterPro" id="IPR019341">
    <property type="entry name" value="Alpha/Gamma-adaptin-bd_p34"/>
</dbReference>
<dbReference type="Gene3D" id="3.40.50.11960">
    <property type="match status" value="1"/>
</dbReference>
<reference evidence="2" key="1">
    <citation type="submission" date="2025-08" db="UniProtKB">
        <authorList>
            <consortium name="Ensembl"/>
        </authorList>
    </citation>
    <scope>IDENTIFICATION</scope>
</reference>
<keyword evidence="3" id="KW-1185">Reference proteome</keyword>
<accession>A0A8C4Q7H7</accession>
<dbReference type="Pfam" id="PF10199">
    <property type="entry name" value="Adaptin_binding"/>
    <property type="match status" value="1"/>
</dbReference>
<dbReference type="GeneTree" id="ENSGT00390000007218"/>
<feature type="region of interest" description="Disordered" evidence="1">
    <location>
        <begin position="215"/>
        <end position="237"/>
    </location>
</feature>
<dbReference type="Proteomes" id="UP000694388">
    <property type="component" value="Unplaced"/>
</dbReference>
<dbReference type="AlphaFoldDB" id="A0A8C4Q7H7"/>
<dbReference type="PANTHER" id="PTHR14659">
    <property type="entry name" value="ALPHA- AND GAMMA-ADAPTIN-BINDING PROTEIN P34"/>
    <property type="match status" value="1"/>
</dbReference>
<reference evidence="2" key="2">
    <citation type="submission" date="2025-09" db="UniProtKB">
        <authorList>
            <consortium name="Ensembl"/>
        </authorList>
    </citation>
    <scope>IDENTIFICATION</scope>
</reference>
<dbReference type="PANTHER" id="PTHR14659:SF1">
    <property type="entry name" value="ALPHA- AND GAMMA-ADAPTIN-BINDING PROTEIN P34"/>
    <property type="match status" value="1"/>
</dbReference>
<proteinExistence type="predicted"/>
<evidence type="ECO:0000313" key="3">
    <source>
        <dbReference type="Proteomes" id="UP000694388"/>
    </source>
</evidence>
<organism evidence="2 3">
    <name type="scientific">Eptatretus burgeri</name>
    <name type="common">Inshore hagfish</name>
    <dbReference type="NCBI Taxonomy" id="7764"/>
    <lineage>
        <taxon>Eukaryota</taxon>
        <taxon>Metazoa</taxon>
        <taxon>Chordata</taxon>
        <taxon>Craniata</taxon>
        <taxon>Vertebrata</taxon>
        <taxon>Cyclostomata</taxon>
        <taxon>Myxini</taxon>
        <taxon>Myxiniformes</taxon>
        <taxon>Myxinidae</taxon>
        <taxon>Eptatretinae</taxon>
        <taxon>Eptatretus</taxon>
    </lineage>
</organism>
<evidence type="ECO:0000256" key="1">
    <source>
        <dbReference type="SAM" id="MobiDB-lite"/>
    </source>
</evidence>
<protein>
    <submittedName>
        <fullName evidence="2">Alpha and gamma adaptin binding protein</fullName>
    </submittedName>
</protein>